<accession>A0A9P4QD00</accession>
<dbReference type="PANTHER" id="PTHR21445:SF0">
    <property type="entry name" value="APURINIC-APYRIMIDINIC ENDONUCLEASE"/>
    <property type="match status" value="1"/>
</dbReference>
<dbReference type="SUPFAM" id="SSF51658">
    <property type="entry name" value="Xylose isomerase-like"/>
    <property type="match status" value="1"/>
</dbReference>
<dbReference type="GO" id="GO:0005739">
    <property type="term" value="C:mitochondrion"/>
    <property type="evidence" value="ECO:0007669"/>
    <property type="project" value="TreeGrafter"/>
</dbReference>
<dbReference type="InterPro" id="IPR018246">
    <property type="entry name" value="AP_endonuc_F2_Zn_BS"/>
</dbReference>
<dbReference type="PANTHER" id="PTHR21445">
    <property type="entry name" value="ENDONUCLEASE IV ENDODEOXYRIBONUCLEASE IV"/>
    <property type="match status" value="1"/>
</dbReference>
<feature type="region of interest" description="Disordered" evidence="9">
    <location>
        <begin position="317"/>
        <end position="366"/>
    </location>
</feature>
<dbReference type="GO" id="GO:0008270">
    <property type="term" value="F:zinc ion binding"/>
    <property type="evidence" value="ECO:0007669"/>
    <property type="project" value="InterPro"/>
</dbReference>
<evidence type="ECO:0000256" key="7">
    <source>
        <dbReference type="ARBA" id="ARBA00022833"/>
    </source>
</evidence>
<dbReference type="SMART" id="SM00518">
    <property type="entry name" value="AP2Ec"/>
    <property type="match status" value="1"/>
</dbReference>
<dbReference type="InterPro" id="IPR036237">
    <property type="entry name" value="Xyl_isomerase-like_sf"/>
</dbReference>
<dbReference type="GO" id="GO:0006284">
    <property type="term" value="P:base-excision repair"/>
    <property type="evidence" value="ECO:0007669"/>
    <property type="project" value="TreeGrafter"/>
</dbReference>
<keyword evidence="11" id="KW-0540">Nuclease</keyword>
<evidence type="ECO:0000256" key="4">
    <source>
        <dbReference type="ARBA" id="ARBA00022723"/>
    </source>
</evidence>
<organism evidence="11 12">
    <name type="scientific">Polychaeton citri CBS 116435</name>
    <dbReference type="NCBI Taxonomy" id="1314669"/>
    <lineage>
        <taxon>Eukaryota</taxon>
        <taxon>Fungi</taxon>
        <taxon>Dikarya</taxon>
        <taxon>Ascomycota</taxon>
        <taxon>Pezizomycotina</taxon>
        <taxon>Dothideomycetes</taxon>
        <taxon>Dothideomycetidae</taxon>
        <taxon>Capnodiales</taxon>
        <taxon>Capnodiaceae</taxon>
        <taxon>Polychaeton</taxon>
    </lineage>
</organism>
<name>A0A9P4QD00_9PEZI</name>
<dbReference type="GO" id="GO:0003906">
    <property type="term" value="F:DNA-(apurinic or apyrimidinic site) endonuclease activity"/>
    <property type="evidence" value="ECO:0007669"/>
    <property type="project" value="TreeGrafter"/>
</dbReference>
<evidence type="ECO:0000256" key="6">
    <source>
        <dbReference type="ARBA" id="ARBA00022801"/>
    </source>
</evidence>
<dbReference type="NCBIfam" id="TIGR00587">
    <property type="entry name" value="nfo"/>
    <property type="match status" value="1"/>
</dbReference>
<keyword evidence="5" id="KW-0227">DNA damage</keyword>
<sequence length="366" mass="40407">MPLAARTTGHMFHIGAHVSSAGGVHNCVANGLHIGANAFALFLRSQRKWANPPLAPDVRDQFLGKCKAHGYDQARYVVPHGSYLVNLAHTDAERTEQAYASFVDDLKRCRELGILLYNFHPGNCGDRGREESIKHLAGNINRAHRDAETGAVVALLENMASAGEGSNVIGGRFEDLRDVIALVDDKKRVGICLDTCHAFAAGYDLRNKEAFEATMKKLEEVVGLKYLRAVHMNDSKAPLGSYRDLHANIGTGFLGLKAFHSLMNDKRFEGLPLVLETPIDVPDEIWAREIKLLESLVGMDVESDEFKSLEKSLAKKGEVERDRIMEQVDRKREKDQSEGAKKKGKKTKALKASDDESSSLSELEEG</sequence>
<dbReference type="InterPro" id="IPR013022">
    <property type="entry name" value="Xyl_isomerase-like_TIM-brl"/>
</dbReference>
<dbReference type="PROSITE" id="PS00731">
    <property type="entry name" value="AP_NUCLEASE_F2_3"/>
    <property type="match status" value="1"/>
</dbReference>
<comment type="similarity">
    <text evidence="2">Belongs to the AP endonuclease 2 family.</text>
</comment>
<evidence type="ECO:0000259" key="10">
    <source>
        <dbReference type="Pfam" id="PF01261"/>
    </source>
</evidence>
<evidence type="ECO:0000256" key="3">
    <source>
        <dbReference type="ARBA" id="ARBA00021759"/>
    </source>
</evidence>
<keyword evidence="6" id="KW-0378">Hydrolase</keyword>
<keyword evidence="8" id="KW-0234">DNA repair</keyword>
<dbReference type="PROSITE" id="PS00730">
    <property type="entry name" value="AP_NUCLEASE_F2_2"/>
    <property type="match status" value="1"/>
</dbReference>
<keyword evidence="7" id="KW-0862">Zinc</keyword>
<dbReference type="EMBL" id="MU003783">
    <property type="protein sequence ID" value="KAF2722407.1"/>
    <property type="molecule type" value="Genomic_DNA"/>
</dbReference>
<dbReference type="InterPro" id="IPR001719">
    <property type="entry name" value="AP_endonuc_2"/>
</dbReference>
<keyword evidence="11" id="KW-0255">Endonuclease</keyword>
<comment type="caution">
    <text evidence="11">The sequence shown here is derived from an EMBL/GenBank/DDBJ whole genome shotgun (WGS) entry which is preliminary data.</text>
</comment>
<feature type="domain" description="Xylose isomerase-like TIM barrel" evidence="10">
    <location>
        <begin position="33"/>
        <end position="295"/>
    </location>
</feature>
<dbReference type="GO" id="GO:0005634">
    <property type="term" value="C:nucleus"/>
    <property type="evidence" value="ECO:0007669"/>
    <property type="project" value="TreeGrafter"/>
</dbReference>
<evidence type="ECO:0000256" key="8">
    <source>
        <dbReference type="ARBA" id="ARBA00023204"/>
    </source>
</evidence>
<dbReference type="OrthoDB" id="7663182at2759"/>
<dbReference type="Pfam" id="PF01261">
    <property type="entry name" value="AP_endonuc_2"/>
    <property type="match status" value="1"/>
</dbReference>
<dbReference type="FunFam" id="3.20.20.150:FF:000001">
    <property type="entry name" value="Probable endonuclease 4"/>
    <property type="match status" value="1"/>
</dbReference>
<dbReference type="GO" id="GO:0003677">
    <property type="term" value="F:DNA binding"/>
    <property type="evidence" value="ECO:0007669"/>
    <property type="project" value="InterPro"/>
</dbReference>
<protein>
    <recommendedName>
        <fullName evidence="3">Apurinic-apyrimidinic endonuclease 1</fullName>
    </recommendedName>
</protein>
<gene>
    <name evidence="11" type="ORF">K431DRAFT_245379</name>
</gene>
<keyword evidence="4" id="KW-0479">Metal-binding</keyword>
<evidence type="ECO:0000256" key="1">
    <source>
        <dbReference type="ARBA" id="ARBA00001947"/>
    </source>
</evidence>
<feature type="compositionally biased region" description="Basic and acidic residues" evidence="9">
    <location>
        <begin position="317"/>
        <end position="341"/>
    </location>
</feature>
<evidence type="ECO:0000256" key="2">
    <source>
        <dbReference type="ARBA" id="ARBA00005340"/>
    </source>
</evidence>
<evidence type="ECO:0000256" key="9">
    <source>
        <dbReference type="SAM" id="MobiDB-lite"/>
    </source>
</evidence>
<comment type="cofactor">
    <cofactor evidence="1">
        <name>Zn(2+)</name>
        <dbReference type="ChEBI" id="CHEBI:29105"/>
    </cofactor>
</comment>
<dbReference type="CDD" id="cd00019">
    <property type="entry name" value="AP2Ec"/>
    <property type="match status" value="1"/>
</dbReference>
<evidence type="ECO:0000313" key="12">
    <source>
        <dbReference type="Proteomes" id="UP000799441"/>
    </source>
</evidence>
<evidence type="ECO:0000313" key="11">
    <source>
        <dbReference type="EMBL" id="KAF2722407.1"/>
    </source>
</evidence>
<dbReference type="GO" id="GO:0008081">
    <property type="term" value="F:phosphoric diester hydrolase activity"/>
    <property type="evidence" value="ECO:0007669"/>
    <property type="project" value="TreeGrafter"/>
</dbReference>
<reference evidence="11" key="1">
    <citation type="journal article" date="2020" name="Stud. Mycol.">
        <title>101 Dothideomycetes genomes: a test case for predicting lifestyles and emergence of pathogens.</title>
        <authorList>
            <person name="Haridas S."/>
            <person name="Albert R."/>
            <person name="Binder M."/>
            <person name="Bloem J."/>
            <person name="Labutti K."/>
            <person name="Salamov A."/>
            <person name="Andreopoulos B."/>
            <person name="Baker S."/>
            <person name="Barry K."/>
            <person name="Bills G."/>
            <person name="Bluhm B."/>
            <person name="Cannon C."/>
            <person name="Castanera R."/>
            <person name="Culley D."/>
            <person name="Daum C."/>
            <person name="Ezra D."/>
            <person name="Gonzalez J."/>
            <person name="Henrissat B."/>
            <person name="Kuo A."/>
            <person name="Liang C."/>
            <person name="Lipzen A."/>
            <person name="Lutzoni F."/>
            <person name="Magnuson J."/>
            <person name="Mondo S."/>
            <person name="Nolan M."/>
            <person name="Ohm R."/>
            <person name="Pangilinan J."/>
            <person name="Park H.-J."/>
            <person name="Ramirez L."/>
            <person name="Alfaro M."/>
            <person name="Sun H."/>
            <person name="Tritt A."/>
            <person name="Yoshinaga Y."/>
            <person name="Zwiers L.-H."/>
            <person name="Turgeon B."/>
            <person name="Goodwin S."/>
            <person name="Spatafora J."/>
            <person name="Crous P."/>
            <person name="Grigoriev I."/>
        </authorList>
    </citation>
    <scope>NUCLEOTIDE SEQUENCE</scope>
    <source>
        <strain evidence="11">CBS 116435</strain>
    </source>
</reference>
<dbReference type="HAMAP" id="MF_00152">
    <property type="entry name" value="Nfo"/>
    <property type="match status" value="1"/>
</dbReference>
<dbReference type="PROSITE" id="PS51432">
    <property type="entry name" value="AP_NUCLEASE_F2_4"/>
    <property type="match status" value="1"/>
</dbReference>
<dbReference type="Proteomes" id="UP000799441">
    <property type="component" value="Unassembled WGS sequence"/>
</dbReference>
<keyword evidence="12" id="KW-1185">Reference proteome</keyword>
<dbReference type="Gene3D" id="3.20.20.150">
    <property type="entry name" value="Divalent-metal-dependent TIM barrel enzymes"/>
    <property type="match status" value="1"/>
</dbReference>
<dbReference type="AlphaFoldDB" id="A0A9P4QD00"/>
<evidence type="ECO:0000256" key="5">
    <source>
        <dbReference type="ARBA" id="ARBA00022763"/>
    </source>
</evidence>
<proteinExistence type="inferred from homology"/>